<dbReference type="CDD" id="cd02440">
    <property type="entry name" value="AdoMet_MTases"/>
    <property type="match status" value="1"/>
</dbReference>
<comment type="subcellular location">
    <subcellularLocation>
        <location evidence="1">Cytoplasm</location>
    </subcellularLocation>
</comment>
<dbReference type="PANTHER" id="PTHR42873">
    <property type="entry name" value="RIBOSOMAL RNA LARGE SUBUNIT METHYLTRANSFERASE"/>
    <property type="match status" value="1"/>
</dbReference>
<name>K6H4Y7_9BACT</name>
<evidence type="ECO:0000259" key="8">
    <source>
        <dbReference type="Pfam" id="PF17785"/>
    </source>
</evidence>
<evidence type="ECO:0000256" key="5">
    <source>
        <dbReference type="ARBA" id="ARBA00022691"/>
    </source>
</evidence>
<dbReference type="Pfam" id="PF17785">
    <property type="entry name" value="PUA_3"/>
    <property type="match status" value="1"/>
</dbReference>
<protein>
    <submittedName>
        <fullName evidence="9">Putative SAM-dependent methyltransferase</fullName>
    </submittedName>
</protein>
<evidence type="ECO:0000259" key="7">
    <source>
        <dbReference type="Pfam" id="PF10672"/>
    </source>
</evidence>
<dbReference type="GO" id="GO:0003723">
    <property type="term" value="F:RNA binding"/>
    <property type="evidence" value="ECO:0007669"/>
    <property type="project" value="InterPro"/>
</dbReference>
<sequence>MQRKLLTLRNNEERRLRAGHLWVFSNEVDTKKTPLTAFAPGEEALVTASRGRPLGVATVNPGSLICARIIDRDPETALDADFFRARLREALALRQRLYPTPHYRLLFSEGDHLPGLVLDRFGDVVVGQCNTAGMDARKALILEALLAELSPRAVIWRNDSASRDLEGLPRTVEVAYGDAPDHLDVEEDGARFAVPALGGQKTGWFYDMRENRSKLCRLVAGRTVLDLFAYAGAFGVRAALAGAAKVVCLDSSEAACAMAAENAARNGVADRVTVVRADAADYLEAAAAAEGRTFDVVSLDPPALVKRKKDLEAGLKAYERFNRLAMDVVADGGLLMTCSCSQHVDAYELRRAALRAAAGRNLRAQILDQGRQGPDHPGHPAMAETEYLKSFMLRLVRP</sequence>
<dbReference type="Pfam" id="PF10672">
    <property type="entry name" value="Methyltrans_SAM"/>
    <property type="match status" value="1"/>
</dbReference>
<dbReference type="SUPFAM" id="SSF88697">
    <property type="entry name" value="PUA domain-like"/>
    <property type="match status" value="1"/>
</dbReference>
<dbReference type="SUPFAM" id="SSF53335">
    <property type="entry name" value="S-adenosyl-L-methionine-dependent methyltransferases"/>
    <property type="match status" value="1"/>
</dbReference>
<dbReference type="GO" id="GO:0032259">
    <property type="term" value="P:methylation"/>
    <property type="evidence" value="ECO:0007669"/>
    <property type="project" value="UniProtKB-KW"/>
</dbReference>
<feature type="domain" description="S-adenosylmethionine-dependent methyltransferase" evidence="7">
    <location>
        <begin position="173"/>
        <end position="345"/>
    </location>
</feature>
<dbReference type="GO" id="GO:0005737">
    <property type="term" value="C:cytoplasm"/>
    <property type="evidence" value="ECO:0007669"/>
    <property type="project" value="UniProtKB-SubCell"/>
</dbReference>
<gene>
    <name evidence="9" type="ORF">B193_3782</name>
</gene>
<dbReference type="InterPro" id="IPR041532">
    <property type="entry name" value="RlmI-like_PUA"/>
</dbReference>
<dbReference type="InterPro" id="IPR015947">
    <property type="entry name" value="PUA-like_sf"/>
</dbReference>
<evidence type="ECO:0000256" key="6">
    <source>
        <dbReference type="ARBA" id="ARBA00038091"/>
    </source>
</evidence>
<dbReference type="PANTHER" id="PTHR42873:SF1">
    <property type="entry name" value="S-ADENOSYLMETHIONINE-DEPENDENT METHYLTRANSFERASE DOMAIN-CONTAINING PROTEIN"/>
    <property type="match status" value="1"/>
</dbReference>
<evidence type="ECO:0000256" key="1">
    <source>
        <dbReference type="ARBA" id="ARBA00004496"/>
    </source>
</evidence>
<keyword evidence="5" id="KW-0949">S-adenosyl-L-methionine</keyword>
<dbReference type="CDD" id="cd11572">
    <property type="entry name" value="RlmI_M_like"/>
    <property type="match status" value="1"/>
</dbReference>
<evidence type="ECO:0000256" key="2">
    <source>
        <dbReference type="ARBA" id="ARBA00022490"/>
    </source>
</evidence>
<dbReference type="InterPro" id="IPR036974">
    <property type="entry name" value="PUA_sf"/>
</dbReference>
<feature type="domain" description="RlmI-like PUA" evidence="8">
    <location>
        <begin position="6"/>
        <end position="72"/>
    </location>
</feature>
<dbReference type="InterPro" id="IPR029063">
    <property type="entry name" value="SAM-dependent_MTases_sf"/>
</dbReference>
<keyword evidence="3 9" id="KW-0489">Methyltransferase</keyword>
<dbReference type="Proteomes" id="UP000006272">
    <property type="component" value="Unassembled WGS sequence"/>
</dbReference>
<dbReference type="Gene3D" id="3.40.50.150">
    <property type="entry name" value="Vaccinia Virus protein VP39"/>
    <property type="match status" value="1"/>
</dbReference>
<dbReference type="CDD" id="cd21153">
    <property type="entry name" value="PUA_RlmI"/>
    <property type="match status" value="1"/>
</dbReference>
<keyword evidence="4 9" id="KW-0808">Transferase</keyword>
<dbReference type="GO" id="GO:0008168">
    <property type="term" value="F:methyltransferase activity"/>
    <property type="evidence" value="ECO:0007669"/>
    <property type="project" value="UniProtKB-KW"/>
</dbReference>
<dbReference type="PROSITE" id="PS50890">
    <property type="entry name" value="PUA"/>
    <property type="match status" value="1"/>
</dbReference>
<reference evidence="9 10" key="1">
    <citation type="submission" date="2012-07" db="EMBL/GenBank/DDBJ databases">
        <title>Draft genome sequence of Desulfovibrio magneticus str. Maddingley MBC34 obtained from a metagenomic sequence of a methanogenic enrichment isolated from coal-seam formation water in Victoria, Australia.</title>
        <authorList>
            <person name="Greenfield P."/>
            <person name="Hendry P."/>
            <person name="Li D."/>
            <person name="Rosewarne C.P."/>
            <person name="Tran-Dinh N."/>
            <person name="Elbourne L.D.H."/>
            <person name="Paulsen I.T."/>
            <person name="Midgley D.J."/>
        </authorList>
    </citation>
    <scope>NUCLEOTIDE SEQUENCE [LARGE SCALE GENOMIC DNA]</scope>
    <source>
        <strain evidence="10">Maddingley MBC34</strain>
    </source>
</reference>
<dbReference type="EMBL" id="ALAO01000402">
    <property type="protein sequence ID" value="EKO37538.1"/>
    <property type="molecule type" value="Genomic_DNA"/>
</dbReference>
<accession>K6H4Y7</accession>
<comment type="caution">
    <text evidence="9">The sequence shown here is derived from an EMBL/GenBank/DDBJ whole genome shotgun (WGS) entry which is preliminary data.</text>
</comment>
<dbReference type="InterPro" id="IPR019614">
    <property type="entry name" value="SAM-dep_methyl-trfase"/>
</dbReference>
<evidence type="ECO:0000313" key="9">
    <source>
        <dbReference type="EMBL" id="EKO37538.1"/>
    </source>
</evidence>
<organism evidence="9 10">
    <name type="scientific">Solidesulfovibrio magneticus str. Maddingley MBC34</name>
    <dbReference type="NCBI Taxonomy" id="1206767"/>
    <lineage>
        <taxon>Bacteria</taxon>
        <taxon>Pseudomonadati</taxon>
        <taxon>Thermodesulfobacteriota</taxon>
        <taxon>Desulfovibrionia</taxon>
        <taxon>Desulfovibrionales</taxon>
        <taxon>Desulfovibrionaceae</taxon>
        <taxon>Solidesulfovibrio</taxon>
    </lineage>
</organism>
<evidence type="ECO:0000256" key="4">
    <source>
        <dbReference type="ARBA" id="ARBA00022679"/>
    </source>
</evidence>
<evidence type="ECO:0000313" key="10">
    <source>
        <dbReference type="Proteomes" id="UP000006272"/>
    </source>
</evidence>
<keyword evidence="2" id="KW-0963">Cytoplasm</keyword>
<dbReference type="AlphaFoldDB" id="K6H4Y7"/>
<dbReference type="Gene3D" id="3.30.750.80">
    <property type="entry name" value="RNA methyltransferase domain (HRMD) like"/>
    <property type="match status" value="1"/>
</dbReference>
<comment type="similarity">
    <text evidence="6">Belongs to the methyltransferase superfamily. RlmI family.</text>
</comment>
<evidence type="ECO:0000256" key="3">
    <source>
        <dbReference type="ARBA" id="ARBA00022603"/>
    </source>
</evidence>
<dbReference type="Gene3D" id="2.30.130.10">
    <property type="entry name" value="PUA domain"/>
    <property type="match status" value="1"/>
</dbReference>
<dbReference type="PATRIC" id="fig|1206767.3.peg.3677"/>
<proteinExistence type="inferred from homology"/>